<dbReference type="Gene3D" id="1.10.1520.10">
    <property type="entry name" value="Ribonuclease III domain"/>
    <property type="match status" value="1"/>
</dbReference>
<feature type="compositionally biased region" description="Polar residues" evidence="1">
    <location>
        <begin position="647"/>
        <end position="656"/>
    </location>
</feature>
<dbReference type="SMART" id="SM00535">
    <property type="entry name" value="RIBOc"/>
    <property type="match status" value="1"/>
</dbReference>
<dbReference type="PROSITE" id="PS50142">
    <property type="entry name" value="RNASE_3_2"/>
    <property type="match status" value="1"/>
</dbReference>
<dbReference type="Pfam" id="PF00636">
    <property type="entry name" value="Ribonuclease_3"/>
    <property type="match status" value="1"/>
</dbReference>
<feature type="domain" description="RNase III" evidence="2">
    <location>
        <begin position="147"/>
        <end position="247"/>
    </location>
</feature>
<proteinExistence type="predicted"/>
<evidence type="ECO:0000313" key="4">
    <source>
        <dbReference type="Proteomes" id="UP000467700"/>
    </source>
</evidence>
<dbReference type="AlphaFoldDB" id="A0A8S0WMS3"/>
<evidence type="ECO:0000256" key="1">
    <source>
        <dbReference type="SAM" id="MobiDB-lite"/>
    </source>
</evidence>
<dbReference type="OrthoDB" id="2392202at2759"/>
<reference evidence="3 4" key="1">
    <citation type="submission" date="2020-01" db="EMBL/GenBank/DDBJ databases">
        <authorList>
            <person name="Gupta K D."/>
        </authorList>
    </citation>
    <scope>NUCLEOTIDE SEQUENCE [LARGE SCALE GENOMIC DNA]</scope>
</reference>
<dbReference type="GO" id="GO:0006396">
    <property type="term" value="P:RNA processing"/>
    <property type="evidence" value="ECO:0007669"/>
    <property type="project" value="InterPro"/>
</dbReference>
<organism evidence="3 4">
    <name type="scientific">Cyclocybe aegerita</name>
    <name type="common">Black poplar mushroom</name>
    <name type="synonym">Agrocybe aegerita</name>
    <dbReference type="NCBI Taxonomy" id="1973307"/>
    <lineage>
        <taxon>Eukaryota</taxon>
        <taxon>Fungi</taxon>
        <taxon>Dikarya</taxon>
        <taxon>Basidiomycota</taxon>
        <taxon>Agaricomycotina</taxon>
        <taxon>Agaricomycetes</taxon>
        <taxon>Agaricomycetidae</taxon>
        <taxon>Agaricales</taxon>
        <taxon>Agaricineae</taxon>
        <taxon>Bolbitiaceae</taxon>
        <taxon>Cyclocybe</taxon>
    </lineage>
</organism>
<dbReference type="InterPro" id="IPR036389">
    <property type="entry name" value="RNase_III_sf"/>
</dbReference>
<dbReference type="SUPFAM" id="SSF69065">
    <property type="entry name" value="RNase III domain-like"/>
    <property type="match status" value="1"/>
</dbReference>
<protein>
    <recommendedName>
        <fullName evidence="2">RNase III domain-containing protein</fullName>
    </recommendedName>
</protein>
<dbReference type="InterPro" id="IPR000999">
    <property type="entry name" value="RNase_III_dom"/>
</dbReference>
<keyword evidence="4" id="KW-1185">Reference proteome</keyword>
<comment type="caution">
    <text evidence="3">The sequence shown here is derived from an EMBL/GenBank/DDBJ whole genome shotgun (WGS) entry which is preliminary data.</text>
</comment>
<evidence type="ECO:0000313" key="3">
    <source>
        <dbReference type="EMBL" id="CAA7266207.1"/>
    </source>
</evidence>
<name>A0A8S0WMS3_CYCAE</name>
<gene>
    <name evidence="3" type="ORF">AAE3_LOCUS8523</name>
</gene>
<feature type="region of interest" description="Disordered" evidence="1">
    <location>
        <begin position="627"/>
        <end position="656"/>
    </location>
</feature>
<evidence type="ECO:0000259" key="2">
    <source>
        <dbReference type="PROSITE" id="PS50142"/>
    </source>
</evidence>
<dbReference type="CDD" id="cd00593">
    <property type="entry name" value="RIBOc"/>
    <property type="match status" value="1"/>
</dbReference>
<dbReference type="Proteomes" id="UP000467700">
    <property type="component" value="Unassembled WGS sequence"/>
</dbReference>
<sequence length="656" mass="73567">MSTHSHNIENLVRFSVSHLPRSSLSHSYSGGAVASFVPFPRLAPAFAIRLRVARAHWLEPHNHGTVLAPQSHSLRCFGCVFVIHYSHDHPTVGTSPSATRPRRSCPSTLLVDYLNSSGKWGVDGIVPLPVIKSEQRLRRARNSVKRSKDNNDVLEFIGDRVNNLACTLMVEKVKLSSEHHKAVGRVLCNNDTLGRIAYQLGMHEEAIFGHHDEKEVKAWLPTTKVSPPKALADLFEAYVGAVYEEQGWEIVIKWLTAFYKPLIDLATEDFLSRPDPTRPIPDRPSEELPEEIVMYQGKLLDYLEFKRASLVESGQQAINALPSSIQFFFGADGNLMNDADRAEVANNLINFWICKSFMRVYPQLLQASYKGAHLVTWITRLVTSDETIGYLGYLLSLSGFFDPEDPDYQSTRRFTITQDMAYRKKLSSSMKAIVGWYYLNDSASAKKWGEKWFKFIVLRAHDIIAEDPSYKLSLPESALDTYSIHAAAVAASERKLHYTPISVTDLTRDLENISLSHNRCEEPTDESEEPENIILVARVEDKSLNKFRPLPKVSRKPKRSEASEFNSRKADTTTASALIIKKVSAQESTKDSLLHVNVEKKLQVPTMSTEQSLISAFKDIKIGGVTDDIKAPPKKANAPPKLVISPETVSRLGQGQ</sequence>
<dbReference type="GO" id="GO:0004525">
    <property type="term" value="F:ribonuclease III activity"/>
    <property type="evidence" value="ECO:0007669"/>
    <property type="project" value="InterPro"/>
</dbReference>
<dbReference type="EMBL" id="CACVBS010000053">
    <property type="protein sequence ID" value="CAA7266207.1"/>
    <property type="molecule type" value="Genomic_DNA"/>
</dbReference>
<accession>A0A8S0WMS3</accession>